<evidence type="ECO:0000313" key="4">
    <source>
        <dbReference type="EMBL" id="MBK9718138.1"/>
    </source>
</evidence>
<dbReference type="EMBL" id="JADKFW010000007">
    <property type="protein sequence ID" value="MBK9718138.1"/>
    <property type="molecule type" value="Genomic_DNA"/>
</dbReference>
<dbReference type="PANTHER" id="PTHR42932">
    <property type="entry name" value="GENERAL STRESS PROTEIN 20U"/>
    <property type="match status" value="1"/>
</dbReference>
<organism evidence="4 5">
    <name type="scientific">Candidatus Defluviibacterium haderslevense</name>
    <dbReference type="NCBI Taxonomy" id="2981993"/>
    <lineage>
        <taxon>Bacteria</taxon>
        <taxon>Pseudomonadati</taxon>
        <taxon>Bacteroidota</taxon>
        <taxon>Saprospiria</taxon>
        <taxon>Saprospirales</taxon>
        <taxon>Saprospiraceae</taxon>
        <taxon>Candidatus Defluviibacterium</taxon>
    </lineage>
</organism>
<dbReference type="CDD" id="cd01043">
    <property type="entry name" value="DPS"/>
    <property type="match status" value="1"/>
</dbReference>
<dbReference type="Gene3D" id="1.20.1260.10">
    <property type="match status" value="1"/>
</dbReference>
<comment type="similarity">
    <text evidence="1 2">Belongs to the Dps family.</text>
</comment>
<dbReference type="GO" id="GO:0008199">
    <property type="term" value="F:ferric iron binding"/>
    <property type="evidence" value="ECO:0007669"/>
    <property type="project" value="InterPro"/>
</dbReference>
<dbReference type="InterPro" id="IPR002177">
    <property type="entry name" value="DPS_DNA-bd"/>
</dbReference>
<dbReference type="PIRSF" id="PIRSF005900">
    <property type="entry name" value="Dps"/>
    <property type="match status" value="1"/>
</dbReference>
<feature type="domain" description="Ferritin/DPS" evidence="3">
    <location>
        <begin position="17"/>
        <end position="156"/>
    </location>
</feature>
<name>A0A9D7XHX7_9BACT</name>
<protein>
    <submittedName>
        <fullName evidence="4">DNA starvation/stationary phase protection protein</fullName>
    </submittedName>
</protein>
<dbReference type="Pfam" id="PF00210">
    <property type="entry name" value="Ferritin"/>
    <property type="match status" value="1"/>
</dbReference>
<sequence length="157" mass="18238">MKLEIGIAEKNLEKCVALLSIILSDEMTLYVKLRKFHWNVYGESFMELHKLFQSQYTELEEIIDIVAERINKLGGKTIGTMKEFMDLSRLKESPDKYPSQKDMMKELLGDHETVVKQLRKDIEVCVDKIGDAGTADILTGIMEQHETNAWILRRYLK</sequence>
<dbReference type="InterPro" id="IPR008331">
    <property type="entry name" value="Ferritin_DPS_dom"/>
</dbReference>
<dbReference type="InterPro" id="IPR012347">
    <property type="entry name" value="Ferritin-like"/>
</dbReference>
<evidence type="ECO:0000256" key="2">
    <source>
        <dbReference type="RuleBase" id="RU003875"/>
    </source>
</evidence>
<gene>
    <name evidence="4" type="ORF">IPO85_11615</name>
</gene>
<evidence type="ECO:0000256" key="1">
    <source>
        <dbReference type="ARBA" id="ARBA00009497"/>
    </source>
</evidence>
<dbReference type="PANTHER" id="PTHR42932:SF3">
    <property type="entry name" value="DNA PROTECTION DURING STARVATION PROTEIN"/>
    <property type="match status" value="1"/>
</dbReference>
<dbReference type="AlphaFoldDB" id="A0A9D7XHX7"/>
<comment type="caution">
    <text evidence="4">The sequence shown here is derived from an EMBL/GenBank/DDBJ whole genome shotgun (WGS) entry which is preliminary data.</text>
</comment>
<reference evidence="4 5" key="1">
    <citation type="submission" date="2020-10" db="EMBL/GenBank/DDBJ databases">
        <title>Connecting structure to function with the recovery of over 1000 high-quality activated sludge metagenome-assembled genomes encoding full-length rRNA genes using long-read sequencing.</title>
        <authorList>
            <person name="Singleton C.M."/>
            <person name="Petriglieri F."/>
            <person name="Kristensen J.M."/>
            <person name="Kirkegaard R.H."/>
            <person name="Michaelsen T.Y."/>
            <person name="Andersen M.H."/>
            <person name="Karst S.M."/>
            <person name="Dueholm M.S."/>
            <person name="Nielsen P.H."/>
            <person name="Albertsen M."/>
        </authorList>
    </citation>
    <scope>NUCLEOTIDE SEQUENCE [LARGE SCALE GENOMIC DNA]</scope>
    <source>
        <strain evidence="4">Ribe_18-Q3-R11-54_BAT3C.373</strain>
    </source>
</reference>
<proteinExistence type="inferred from homology"/>
<evidence type="ECO:0000259" key="3">
    <source>
        <dbReference type="Pfam" id="PF00210"/>
    </source>
</evidence>
<evidence type="ECO:0000313" key="5">
    <source>
        <dbReference type="Proteomes" id="UP000808349"/>
    </source>
</evidence>
<accession>A0A9D7XHX7</accession>
<dbReference type="SUPFAM" id="SSF47240">
    <property type="entry name" value="Ferritin-like"/>
    <property type="match status" value="1"/>
</dbReference>
<dbReference type="PRINTS" id="PR01346">
    <property type="entry name" value="HELNAPAPROT"/>
</dbReference>
<dbReference type="InterPro" id="IPR009078">
    <property type="entry name" value="Ferritin-like_SF"/>
</dbReference>
<dbReference type="Proteomes" id="UP000808349">
    <property type="component" value="Unassembled WGS sequence"/>
</dbReference>